<evidence type="ECO:0000313" key="1">
    <source>
        <dbReference type="EMBL" id="MBZ7974790.1"/>
    </source>
</evidence>
<protein>
    <submittedName>
        <fullName evidence="1">Uncharacterized protein</fullName>
    </submittedName>
</protein>
<comment type="caution">
    <text evidence="1">The sequence shown here is derived from an EMBL/GenBank/DDBJ whole genome shotgun (WGS) entry which is preliminary data.</text>
</comment>
<evidence type="ECO:0000313" key="2">
    <source>
        <dbReference type="Proteomes" id="UP001319828"/>
    </source>
</evidence>
<reference evidence="1" key="1">
    <citation type="submission" date="2020-07" db="EMBL/GenBank/DDBJ databases">
        <title>Campylobacter molothri sp. nov. isolated from wild birds.</title>
        <authorList>
            <person name="Miller W.G."/>
            <person name="Chapman M.H."/>
            <person name="Yee E."/>
            <person name="Lopes B.S."/>
            <person name="Forbes K.J."/>
        </authorList>
    </citation>
    <scope>NUCLEOTIDE SEQUENCE</scope>
    <source>
        <strain evidence="1">RM9754</strain>
    </source>
</reference>
<organism evidence="1 2">
    <name type="scientific">Campylobacter molothri</name>
    <dbReference type="NCBI Taxonomy" id="1032242"/>
    <lineage>
        <taxon>Bacteria</taxon>
        <taxon>Pseudomonadati</taxon>
        <taxon>Campylobacterota</taxon>
        <taxon>Epsilonproteobacteria</taxon>
        <taxon>Campylobacterales</taxon>
        <taxon>Campylobacteraceae</taxon>
        <taxon>Campylobacter</taxon>
    </lineage>
</organism>
<name>A0ACC5W2D9_9BACT</name>
<proteinExistence type="predicted"/>
<keyword evidence="2" id="KW-1185">Reference proteome</keyword>
<dbReference type="Proteomes" id="UP001319828">
    <property type="component" value="Unassembled WGS sequence"/>
</dbReference>
<gene>
    <name evidence="1" type="ORF">H2252_05295</name>
</gene>
<dbReference type="EMBL" id="JACHUQ010000008">
    <property type="protein sequence ID" value="MBZ7974790.1"/>
    <property type="molecule type" value="Genomic_DNA"/>
</dbReference>
<accession>A0ACC5W2D9</accession>
<sequence length="71" mass="8359">MFLIVFAVWFEHKNLKQDSKVVFLIEKFNHGENIVCKEGNVSNKFFNYESGTQSFVSKKDNLIIDIRKCEL</sequence>